<dbReference type="InterPro" id="IPR007080">
    <property type="entry name" value="RNA_pol_Rpb1_1"/>
</dbReference>
<evidence type="ECO:0000256" key="3">
    <source>
        <dbReference type="ARBA" id="ARBA00011206"/>
    </source>
</evidence>
<proteinExistence type="inferred from homology"/>
<dbReference type="Gene3D" id="1.10.132.30">
    <property type="match status" value="1"/>
</dbReference>
<dbReference type="EC" id="2.7.7.6" evidence="13"/>
<evidence type="ECO:0000313" key="17">
    <source>
        <dbReference type="WBParaSite" id="Pan_g3616.t1"/>
    </source>
</evidence>
<dbReference type="InterPro" id="IPR035697">
    <property type="entry name" value="RNAP_III_RPC1_N"/>
</dbReference>
<name>A0A7E4VV25_PANRE</name>
<evidence type="ECO:0000256" key="9">
    <source>
        <dbReference type="ARBA" id="ARBA00022842"/>
    </source>
</evidence>
<dbReference type="Pfam" id="PF04998">
    <property type="entry name" value="RNA_pol_Rpb1_5"/>
    <property type="match status" value="1"/>
</dbReference>
<dbReference type="WBParaSite" id="Pan_g3616.t1">
    <property type="protein sequence ID" value="Pan_g3616.t1"/>
    <property type="gene ID" value="Pan_g3616"/>
</dbReference>
<dbReference type="InterPro" id="IPR044893">
    <property type="entry name" value="RNA_pol_Rpb1_clamp_domain"/>
</dbReference>
<feature type="compositionally biased region" description="Acidic residues" evidence="14">
    <location>
        <begin position="1402"/>
        <end position="1419"/>
    </location>
</feature>
<dbReference type="FunFam" id="3.30.1490.180:FF:000002">
    <property type="entry name" value="DNA-directed RNA polymerase subunit"/>
    <property type="match status" value="1"/>
</dbReference>
<dbReference type="InterPro" id="IPR035698">
    <property type="entry name" value="RNAP_III_Rpc1_C"/>
</dbReference>
<dbReference type="SUPFAM" id="SSF64484">
    <property type="entry name" value="beta and beta-prime subunits of DNA dependent RNA-polymerase"/>
    <property type="match status" value="1"/>
</dbReference>
<dbReference type="InterPro" id="IPR007081">
    <property type="entry name" value="RNA_pol_Rpb1_5"/>
</dbReference>
<evidence type="ECO:0000313" key="16">
    <source>
        <dbReference type="Proteomes" id="UP000492821"/>
    </source>
</evidence>
<evidence type="ECO:0000256" key="7">
    <source>
        <dbReference type="ARBA" id="ARBA00022723"/>
    </source>
</evidence>
<evidence type="ECO:0000256" key="11">
    <source>
        <dbReference type="ARBA" id="ARBA00023242"/>
    </source>
</evidence>
<dbReference type="GO" id="GO:0006351">
    <property type="term" value="P:DNA-templated transcription"/>
    <property type="evidence" value="ECO:0007669"/>
    <property type="project" value="InterPro"/>
</dbReference>
<evidence type="ECO:0000256" key="12">
    <source>
        <dbReference type="ARBA" id="ARBA00048552"/>
    </source>
</evidence>
<reference evidence="17" key="2">
    <citation type="submission" date="2020-10" db="UniProtKB">
        <authorList>
            <consortium name="WormBaseParasite"/>
        </authorList>
    </citation>
    <scope>IDENTIFICATION</scope>
</reference>
<dbReference type="CDD" id="cd02736">
    <property type="entry name" value="RNAP_III_Rpc1_C"/>
    <property type="match status" value="1"/>
</dbReference>
<dbReference type="Gene3D" id="2.40.40.20">
    <property type="match status" value="1"/>
</dbReference>
<comment type="catalytic activity">
    <reaction evidence="12 13">
        <text>RNA(n) + a ribonucleoside 5'-triphosphate = RNA(n+1) + diphosphate</text>
        <dbReference type="Rhea" id="RHEA:21248"/>
        <dbReference type="Rhea" id="RHEA-COMP:14527"/>
        <dbReference type="Rhea" id="RHEA-COMP:17342"/>
        <dbReference type="ChEBI" id="CHEBI:33019"/>
        <dbReference type="ChEBI" id="CHEBI:61557"/>
        <dbReference type="ChEBI" id="CHEBI:140395"/>
        <dbReference type="EC" id="2.7.7.6"/>
    </reaction>
</comment>
<evidence type="ECO:0000256" key="4">
    <source>
        <dbReference type="ARBA" id="ARBA00022478"/>
    </source>
</evidence>
<dbReference type="GO" id="GO:0000428">
    <property type="term" value="C:DNA-directed RNA polymerase complex"/>
    <property type="evidence" value="ECO:0007669"/>
    <property type="project" value="UniProtKB-KW"/>
</dbReference>
<dbReference type="InterPro" id="IPR042102">
    <property type="entry name" value="RNA_pol_Rpb1_3_sf"/>
</dbReference>
<dbReference type="Gene3D" id="3.30.1490.180">
    <property type="entry name" value="RNA polymerase ii"/>
    <property type="match status" value="1"/>
</dbReference>
<keyword evidence="9" id="KW-0460">Magnesium</keyword>
<feature type="domain" description="RNA polymerase N-terminal" evidence="15">
    <location>
        <begin position="241"/>
        <end position="546"/>
    </location>
</feature>
<dbReference type="FunFam" id="1.10.150.390:FF:000004">
    <property type="entry name" value="DNA-directed RNA polymerase subunit"/>
    <property type="match status" value="1"/>
</dbReference>
<comment type="subcellular location">
    <subcellularLocation>
        <location evidence="1">Nucleus</location>
    </subcellularLocation>
</comment>
<evidence type="ECO:0000256" key="14">
    <source>
        <dbReference type="SAM" id="MobiDB-lite"/>
    </source>
</evidence>
<keyword evidence="10 13" id="KW-0804">Transcription</keyword>
<accession>A0A7E4VV25</accession>
<dbReference type="Gene3D" id="1.10.150.390">
    <property type="match status" value="1"/>
</dbReference>
<keyword evidence="11" id="KW-0539">Nucleus</keyword>
<keyword evidence="7" id="KW-0479">Metal-binding</keyword>
<protein>
    <recommendedName>
        <fullName evidence="13">DNA-directed RNA polymerase subunit</fullName>
        <ecNumber evidence="13">2.7.7.6</ecNumber>
    </recommendedName>
</protein>
<comment type="function">
    <text evidence="13">DNA-dependent RNA polymerase catalyzes the transcription of DNA into RNA using the four ribonucleoside triphosphates as substrates.</text>
</comment>
<keyword evidence="16" id="KW-1185">Reference proteome</keyword>
<dbReference type="InterPro" id="IPR015700">
    <property type="entry name" value="RPC1"/>
</dbReference>
<dbReference type="InterPro" id="IPR038120">
    <property type="entry name" value="Rpb1_funnel_sf"/>
</dbReference>
<keyword evidence="6 13" id="KW-0548">Nucleotidyltransferase</keyword>
<dbReference type="SMART" id="SM00663">
    <property type="entry name" value="RPOLA_N"/>
    <property type="match status" value="1"/>
</dbReference>
<dbReference type="PANTHER" id="PTHR48446:SF1">
    <property type="entry name" value="DNA-DIRECTED RNA POLYMERASE SUBUNIT BETA' N-TERMINAL SECTION"/>
    <property type="match status" value="1"/>
</dbReference>
<evidence type="ECO:0000259" key="15">
    <source>
        <dbReference type="SMART" id="SM00663"/>
    </source>
</evidence>
<reference evidence="16" key="1">
    <citation type="journal article" date="2013" name="Genetics">
        <title>The draft genome and transcriptome of Panagrellus redivivus are shaped by the harsh demands of a free-living lifestyle.</title>
        <authorList>
            <person name="Srinivasan J."/>
            <person name="Dillman A.R."/>
            <person name="Macchietto M.G."/>
            <person name="Heikkinen L."/>
            <person name="Lakso M."/>
            <person name="Fracchia K.M."/>
            <person name="Antoshechkin I."/>
            <person name="Mortazavi A."/>
            <person name="Wong G."/>
            <person name="Sternberg P.W."/>
        </authorList>
    </citation>
    <scope>NUCLEOTIDE SEQUENCE [LARGE SCALE GENOMIC DNA]</scope>
    <source>
        <strain evidence="16">MT8872</strain>
    </source>
</reference>
<feature type="region of interest" description="Disordered" evidence="14">
    <location>
        <begin position="1397"/>
        <end position="1419"/>
    </location>
</feature>
<dbReference type="InterPro" id="IPR006592">
    <property type="entry name" value="RNA_pol_N"/>
</dbReference>
<evidence type="ECO:0000256" key="5">
    <source>
        <dbReference type="ARBA" id="ARBA00022679"/>
    </source>
</evidence>
<dbReference type="PANTHER" id="PTHR48446">
    <property type="entry name" value="DNA-DIRECTED RNA POLYMERASE SUBUNIT BETA' N-TERMINAL SECTION"/>
    <property type="match status" value="1"/>
</dbReference>
<dbReference type="Pfam" id="PF04983">
    <property type="entry name" value="RNA_pol_Rpb1_3"/>
    <property type="match status" value="1"/>
</dbReference>
<dbReference type="Gene3D" id="4.10.860.120">
    <property type="entry name" value="RNA polymerase II, clamp domain"/>
    <property type="match status" value="1"/>
</dbReference>
<dbReference type="Gene3D" id="6.20.50.80">
    <property type="match status" value="1"/>
</dbReference>
<dbReference type="GO" id="GO:0003677">
    <property type="term" value="F:DNA binding"/>
    <property type="evidence" value="ECO:0007669"/>
    <property type="project" value="InterPro"/>
</dbReference>
<dbReference type="Pfam" id="PF05000">
    <property type="entry name" value="RNA_pol_Rpb1_4"/>
    <property type="match status" value="1"/>
</dbReference>
<dbReference type="NCBIfam" id="NF006336">
    <property type="entry name" value="PRK08566.1"/>
    <property type="match status" value="1"/>
</dbReference>
<evidence type="ECO:0000256" key="13">
    <source>
        <dbReference type="RuleBase" id="RU004279"/>
    </source>
</evidence>
<comment type="similarity">
    <text evidence="2 13">Belongs to the RNA polymerase beta' chain family.</text>
</comment>
<sequence length="1419" mass="157899">MQREVYAEADTSKRITAVRFVAGGSNFIKATSQIEIFNNKLYDDSDGKFKPAAFGPLDLRLGTSLKDQTCETCHQNMVDCIGHFGHIDLEVPVFHVGFFRLTIKLLQCICKECGSVLLSGPVKQKFLGQICSPNLDYLKRKALHKKIVELSKKIANCPECDAANGVVKKAQGSVMKIAHAKYMNSEQLNVYAGQNSENGAALFNMKYELLDPETVLNLFHKIKKEDYGLVMVRNDKFMDPTDLIVQRIAVPPSCIRPSVVTDMRSGSNEDDITMKLTEIMLINDVIKKHKRDGAPTKTITETWDHLQIQCALYINSELNGLPMEMQPKKFIRSFTQRLKGKQGRFRGNLSGKRVDFSGRTVISPDANLKIDQVGVPIHVAKILTFPEVVNSSNIEFLKKLVVNGADTHPGATHVVEGATGKKKFLKYGNRQLIADQIRLGDVVERHLQDNDIVLFNRQPSLHKISIMAHRAKVMPHRTFRFNECACTPYNADFDGDEMNLHLPQTYEAKAEAATLMGLKYNLVTPRSGEPLIAAIQDFISAGYLMTRKDTFLHKGQVMRLAASLMDREEKRQMRVVIPKPAIIWPEPLWTGKQMVELILNPYRQPGCVINLTTKNKSSKATDEFCPIDGFIIIRKNKLLAGTLDKTLLGSGSKTSIFYTLLRDVSEDAAIEGMWRLARMSPVFMSIRGMTLGIGDVKPTKGVLDDKAALLDEYYKRVDGYINDFNTGRLKPAPGRNPRETLESLILKELSSIRDQCGQSCNRHLPSHNAPLTMAVCGSKGSFINVSQMIACVGQQAISGHRPADGFPGRSLPLFDFYDDSPVAKGFVENSFFSGLIPAEFFFHTMAGREGLVDTAVKTAETGYMQRRLVKCLEDLALNYDETVRTSTGEIVQFTFGEDGLDPACMEAKDGSVVDFEHVLEHIKVMNPYKPSNKGTMAAMVVLMQTKLAKQTAFISKKFVFDLKKFIYQKIESARQRAQEEYQCDVHEEKPVKGCFDCLSALANQQVFIERNAMSPHQLSAFIDLCISKARRAVIEPGTAVGAIAATSIGEPSTQMTLKTFHFAGVASMNITQGVPRIKEIINAVRQISTPVISVELSDPTNERLARRVKARIEKTTLGEVSKHIEQVFMPDDCFVEVLLDANRILLLQLEVTPDSIAASIAAAKLPVPVKPSQVEIVNSTLILVRPPPSTSKMPYSLAMHYLKYSLARVVIKGLPNVLRCLIHADEKTGKHLKLLAEGTDFKQVLAIPNVNTSRTTFNNALVVAEVLGIEAARKSIIDEITSTMESHGICLDQRHIMLLADLMTFRGEVLGITRNGLVKMKESVFLLASFERTTDHLYEAAFYGQKDKISGVSECIITGNPISIGTGMFKVLHAGEKKLPQAKKYLFDHMPPRKWNENDLLVPDDDDEVGVNGIEGEDE</sequence>
<dbReference type="GO" id="GO:0003899">
    <property type="term" value="F:DNA-directed RNA polymerase activity"/>
    <property type="evidence" value="ECO:0007669"/>
    <property type="project" value="UniProtKB-EC"/>
</dbReference>
<dbReference type="CDD" id="cd02583">
    <property type="entry name" value="RNAP_III_RPC1_N"/>
    <property type="match status" value="1"/>
</dbReference>
<evidence type="ECO:0000256" key="2">
    <source>
        <dbReference type="ARBA" id="ARBA00006460"/>
    </source>
</evidence>
<dbReference type="Pfam" id="PF00623">
    <property type="entry name" value="RNA_pol_Rpb1_2"/>
    <property type="match status" value="1"/>
</dbReference>
<evidence type="ECO:0000256" key="10">
    <source>
        <dbReference type="ARBA" id="ARBA00023163"/>
    </source>
</evidence>
<dbReference type="InterPro" id="IPR007066">
    <property type="entry name" value="RNA_pol_Rpb1_3"/>
</dbReference>
<dbReference type="GO" id="GO:0031981">
    <property type="term" value="C:nuclear lumen"/>
    <property type="evidence" value="ECO:0007669"/>
    <property type="project" value="UniProtKB-ARBA"/>
</dbReference>
<dbReference type="FunFam" id="2.40.40.20:FF:000019">
    <property type="entry name" value="DNA-directed RNA polymerase II subunit RPB1"/>
    <property type="match status" value="1"/>
</dbReference>
<comment type="subunit">
    <text evidence="3">Component of the RNA polymerase III (Pol III) complex consisting of 17 subunits.</text>
</comment>
<dbReference type="InterPro" id="IPR007083">
    <property type="entry name" value="RNA_pol_Rpb1_4"/>
</dbReference>
<keyword evidence="8" id="KW-0862">Zinc</keyword>
<organism evidence="16 17">
    <name type="scientific">Panagrellus redivivus</name>
    <name type="common">Microworm</name>
    <dbReference type="NCBI Taxonomy" id="6233"/>
    <lineage>
        <taxon>Eukaryota</taxon>
        <taxon>Metazoa</taxon>
        <taxon>Ecdysozoa</taxon>
        <taxon>Nematoda</taxon>
        <taxon>Chromadorea</taxon>
        <taxon>Rhabditida</taxon>
        <taxon>Tylenchina</taxon>
        <taxon>Panagrolaimomorpha</taxon>
        <taxon>Panagrolaimoidea</taxon>
        <taxon>Panagrolaimidae</taxon>
        <taxon>Panagrellus</taxon>
    </lineage>
</organism>
<keyword evidence="4 13" id="KW-0240">DNA-directed RNA polymerase</keyword>
<dbReference type="Gene3D" id="1.10.274.100">
    <property type="entry name" value="RNA polymerase Rpb1, domain 3"/>
    <property type="match status" value="1"/>
</dbReference>
<dbReference type="Proteomes" id="UP000492821">
    <property type="component" value="Unassembled WGS sequence"/>
</dbReference>
<evidence type="ECO:0000256" key="1">
    <source>
        <dbReference type="ARBA" id="ARBA00004123"/>
    </source>
</evidence>
<dbReference type="Gene3D" id="6.10.250.2940">
    <property type="match status" value="1"/>
</dbReference>
<evidence type="ECO:0000256" key="8">
    <source>
        <dbReference type="ARBA" id="ARBA00022833"/>
    </source>
</evidence>
<keyword evidence="5 13" id="KW-0808">Transferase</keyword>
<evidence type="ECO:0000256" key="6">
    <source>
        <dbReference type="ARBA" id="ARBA00022695"/>
    </source>
</evidence>
<dbReference type="GO" id="GO:0046872">
    <property type="term" value="F:metal ion binding"/>
    <property type="evidence" value="ECO:0007669"/>
    <property type="project" value="UniProtKB-KW"/>
</dbReference>
<dbReference type="Pfam" id="PF04997">
    <property type="entry name" value="RNA_pol_Rpb1_1"/>
    <property type="match status" value="1"/>
</dbReference>
<dbReference type="InterPro" id="IPR000722">
    <property type="entry name" value="RNA_pol_asu"/>
</dbReference>